<feature type="region of interest" description="Disordered" evidence="1">
    <location>
        <begin position="65"/>
        <end position="91"/>
    </location>
</feature>
<accession>A0ABV8HPI5</accession>
<organism evidence="2 3">
    <name type="scientific">Streptomyces polygonati</name>
    <dbReference type="NCBI Taxonomy" id="1617087"/>
    <lineage>
        <taxon>Bacteria</taxon>
        <taxon>Bacillati</taxon>
        <taxon>Actinomycetota</taxon>
        <taxon>Actinomycetes</taxon>
        <taxon>Kitasatosporales</taxon>
        <taxon>Streptomycetaceae</taxon>
        <taxon>Streptomyces</taxon>
    </lineage>
</organism>
<evidence type="ECO:0008006" key="4">
    <source>
        <dbReference type="Google" id="ProtNLM"/>
    </source>
</evidence>
<dbReference type="RefSeq" id="WP_386430127.1">
    <property type="nucleotide sequence ID" value="NZ_JBHSBB010000010.1"/>
</dbReference>
<gene>
    <name evidence="2" type="ORF">ACFO3J_16490</name>
</gene>
<comment type="caution">
    <text evidence="2">The sequence shown here is derived from an EMBL/GenBank/DDBJ whole genome shotgun (WGS) entry which is preliminary data.</text>
</comment>
<proteinExistence type="predicted"/>
<name>A0ABV8HPI5_9ACTN</name>
<evidence type="ECO:0000256" key="1">
    <source>
        <dbReference type="SAM" id="MobiDB-lite"/>
    </source>
</evidence>
<evidence type="ECO:0000313" key="3">
    <source>
        <dbReference type="Proteomes" id="UP001595765"/>
    </source>
</evidence>
<dbReference type="EMBL" id="JBHSBB010000010">
    <property type="protein sequence ID" value="MFC4033073.1"/>
    <property type="molecule type" value="Genomic_DNA"/>
</dbReference>
<sequence>MLKGMICLDYGGKATAPFPRRLVGLTDPKLGGNVLSRMGYDQLVHQTLEGRRSEELSAELHGVLRALKTPSHQPETKAGRCREGERPRRPG</sequence>
<feature type="compositionally biased region" description="Basic and acidic residues" evidence="1">
    <location>
        <begin position="74"/>
        <end position="91"/>
    </location>
</feature>
<protein>
    <recommendedName>
        <fullName evidence="4">DUF5753 domain-containing protein</fullName>
    </recommendedName>
</protein>
<reference evidence="3" key="1">
    <citation type="journal article" date="2019" name="Int. J. Syst. Evol. Microbiol.">
        <title>The Global Catalogue of Microorganisms (GCM) 10K type strain sequencing project: providing services to taxonomists for standard genome sequencing and annotation.</title>
        <authorList>
            <consortium name="The Broad Institute Genomics Platform"/>
            <consortium name="The Broad Institute Genome Sequencing Center for Infectious Disease"/>
            <person name="Wu L."/>
            <person name="Ma J."/>
        </authorList>
    </citation>
    <scope>NUCLEOTIDE SEQUENCE [LARGE SCALE GENOMIC DNA]</scope>
    <source>
        <strain evidence="3">CGMCC 4.7237</strain>
    </source>
</reference>
<keyword evidence="3" id="KW-1185">Reference proteome</keyword>
<dbReference type="Proteomes" id="UP001595765">
    <property type="component" value="Unassembled WGS sequence"/>
</dbReference>
<evidence type="ECO:0000313" key="2">
    <source>
        <dbReference type="EMBL" id="MFC4033073.1"/>
    </source>
</evidence>